<evidence type="ECO:0000313" key="3">
    <source>
        <dbReference type="Proteomes" id="UP000031656"/>
    </source>
</evidence>
<organism evidence="2 3">
    <name type="scientific">Gluconobacter oxydans DSM 3504</name>
    <dbReference type="NCBI Taxonomy" id="1288313"/>
    <lineage>
        <taxon>Bacteria</taxon>
        <taxon>Pseudomonadati</taxon>
        <taxon>Pseudomonadota</taxon>
        <taxon>Alphaproteobacteria</taxon>
        <taxon>Acetobacterales</taxon>
        <taxon>Acetobacteraceae</taxon>
        <taxon>Gluconobacter</taxon>
    </lineage>
</organism>
<name>A0A067Z0N4_GLUOY</name>
<dbReference type="RefSeq" id="WP_041110646.1">
    <property type="nucleotide sequence ID" value="NZ_CP004373.1"/>
</dbReference>
<dbReference type="Proteomes" id="UP000031656">
    <property type="component" value="Chromosome"/>
</dbReference>
<dbReference type="AlphaFoldDB" id="A0A067Z0N4"/>
<feature type="transmembrane region" description="Helical" evidence="1">
    <location>
        <begin position="78"/>
        <end position="102"/>
    </location>
</feature>
<protein>
    <recommendedName>
        <fullName evidence="4">Transmembrane protein</fullName>
    </recommendedName>
</protein>
<gene>
    <name evidence="2" type="ORF">GLS_c02120</name>
</gene>
<keyword evidence="1" id="KW-0812">Transmembrane</keyword>
<proteinExistence type="predicted"/>
<dbReference type="GeneID" id="56904457"/>
<sequence length="110" mass="12300">MRLKKTPSRPDVTSPREISVAETLIRTVILVGLTLAFASVFRFWQPAIKLAQHVAGTPAWQELYSLFHIESGLGREQLILTGIMIACFLLALGVQAIGLLIFQRIRKTRV</sequence>
<evidence type="ECO:0000256" key="1">
    <source>
        <dbReference type="SAM" id="Phobius"/>
    </source>
</evidence>
<feature type="transmembrane region" description="Helical" evidence="1">
    <location>
        <begin position="24"/>
        <end position="44"/>
    </location>
</feature>
<accession>A0A067Z0N4</accession>
<reference evidence="2 3" key="1">
    <citation type="journal article" date="2015" name="Appl. Microbiol. Biotechnol.">
        <title>The consequence of an additional NADH dehydrogenase paralog on the growth of Gluconobacter oxydans DSM3504.</title>
        <authorList>
            <person name="Kostner D."/>
            <person name="Luchterhand B."/>
            <person name="Junker A."/>
            <person name="Volland S."/>
            <person name="Daniel R."/>
            <person name="Buchs J."/>
            <person name="Liebl W."/>
            <person name="Ehrenreich A."/>
        </authorList>
    </citation>
    <scope>NUCLEOTIDE SEQUENCE [LARGE SCALE GENOMIC DNA]</scope>
    <source>
        <strain evidence="2">DSM 3504</strain>
    </source>
</reference>
<dbReference type="HOGENOM" id="CLU_2329782_0_0_5"/>
<keyword evidence="1" id="KW-1133">Transmembrane helix</keyword>
<dbReference type="EMBL" id="CP004373">
    <property type="protein sequence ID" value="AHK70136.1"/>
    <property type="molecule type" value="Genomic_DNA"/>
</dbReference>
<evidence type="ECO:0008006" key="4">
    <source>
        <dbReference type="Google" id="ProtNLM"/>
    </source>
</evidence>
<keyword evidence="1" id="KW-0472">Membrane</keyword>
<dbReference type="KEGG" id="goy:GLS_c02120"/>
<evidence type="ECO:0000313" key="2">
    <source>
        <dbReference type="EMBL" id="AHK70136.1"/>
    </source>
</evidence>